<dbReference type="PANTHER" id="PTHR31845">
    <property type="entry name" value="FINGER DOMAIN PROTEIN, PUTATIVE-RELATED"/>
    <property type="match status" value="1"/>
</dbReference>
<feature type="region of interest" description="Disordered" evidence="6">
    <location>
        <begin position="1"/>
        <end position="21"/>
    </location>
</feature>
<reference evidence="8" key="1">
    <citation type="submission" date="2013-07" db="EMBL/GenBank/DDBJ databases">
        <title>The Genome Sequence of Cryptococcus bestiolae CBS10118.</title>
        <authorList>
            <consortium name="The Broad Institute Genome Sequencing Platform"/>
            <person name="Cuomo C."/>
            <person name="Litvintseva A."/>
            <person name="Chen Y."/>
            <person name="Heitman J."/>
            <person name="Sun S."/>
            <person name="Springer D."/>
            <person name="Dromer F."/>
            <person name="Young S.K."/>
            <person name="Zeng Q."/>
            <person name="Gargeya S."/>
            <person name="Fitzgerald M."/>
            <person name="Abouelleil A."/>
            <person name="Alvarado L."/>
            <person name="Berlin A.M."/>
            <person name="Chapman S.B."/>
            <person name="Dewar J."/>
            <person name="Goldberg J."/>
            <person name="Griggs A."/>
            <person name="Gujja S."/>
            <person name="Hansen M."/>
            <person name="Howarth C."/>
            <person name="Imamovic A."/>
            <person name="Larimer J."/>
            <person name="McCowan C."/>
            <person name="Murphy C."/>
            <person name="Pearson M."/>
            <person name="Priest M."/>
            <person name="Roberts A."/>
            <person name="Saif S."/>
            <person name="Shea T."/>
            <person name="Sykes S."/>
            <person name="Wortman J."/>
            <person name="Nusbaum C."/>
            <person name="Birren B."/>
        </authorList>
    </citation>
    <scope>NUCLEOTIDE SEQUENCE [LARGE SCALE GENOMIC DNA]</scope>
    <source>
        <strain evidence="8">CBS 10118</strain>
    </source>
</reference>
<dbReference type="EMBL" id="KI894022">
    <property type="protein sequence ID" value="OCF24079.1"/>
    <property type="molecule type" value="Genomic_DNA"/>
</dbReference>
<evidence type="ECO:0000313" key="8">
    <source>
        <dbReference type="EMBL" id="OCF24079.1"/>
    </source>
</evidence>
<dbReference type="GO" id="GO:0005634">
    <property type="term" value="C:nucleus"/>
    <property type="evidence" value="ECO:0007669"/>
    <property type="project" value="UniProtKB-SubCell"/>
</dbReference>
<feature type="domain" description="Zn(2)-C6 fungal-type" evidence="7">
    <location>
        <begin position="29"/>
        <end position="58"/>
    </location>
</feature>
<dbReference type="EMBL" id="CP144545">
    <property type="protein sequence ID" value="WVW85160.1"/>
    <property type="molecule type" value="Genomic_DNA"/>
</dbReference>
<dbReference type="InterPro" id="IPR001138">
    <property type="entry name" value="Zn2Cys6_DnaBD"/>
</dbReference>
<dbReference type="GO" id="GO:0000976">
    <property type="term" value="F:transcription cis-regulatory region binding"/>
    <property type="evidence" value="ECO:0007669"/>
    <property type="project" value="TreeGrafter"/>
</dbReference>
<keyword evidence="10" id="KW-1185">Reference proteome</keyword>
<evidence type="ECO:0000256" key="3">
    <source>
        <dbReference type="ARBA" id="ARBA00023125"/>
    </source>
</evidence>
<evidence type="ECO:0000256" key="6">
    <source>
        <dbReference type="SAM" id="MobiDB-lite"/>
    </source>
</evidence>
<evidence type="ECO:0000256" key="4">
    <source>
        <dbReference type="ARBA" id="ARBA00023163"/>
    </source>
</evidence>
<dbReference type="Proteomes" id="UP000092730">
    <property type="component" value="Chromosome 5"/>
</dbReference>
<evidence type="ECO:0000259" key="7">
    <source>
        <dbReference type="PROSITE" id="PS00463"/>
    </source>
</evidence>
<dbReference type="OrthoDB" id="3364175at2759"/>
<accession>A0A1B9FZ82</accession>
<feature type="region of interest" description="Disordered" evidence="6">
    <location>
        <begin position="624"/>
        <end position="658"/>
    </location>
</feature>
<dbReference type="RefSeq" id="XP_019045149.1">
    <property type="nucleotide sequence ID" value="XM_019192152.1"/>
</dbReference>
<keyword evidence="4" id="KW-0804">Transcription</keyword>
<name>A0A1B9FZ82_9TREE</name>
<reference evidence="8" key="3">
    <citation type="submission" date="2014-01" db="EMBL/GenBank/DDBJ databases">
        <title>Evolution of pathogenesis and genome organization in the Tremellales.</title>
        <authorList>
            <person name="Cuomo C."/>
            <person name="Litvintseva A."/>
            <person name="Heitman J."/>
            <person name="Chen Y."/>
            <person name="Sun S."/>
            <person name="Springer D."/>
            <person name="Dromer F."/>
            <person name="Young S."/>
            <person name="Zeng Q."/>
            <person name="Chapman S."/>
            <person name="Gujja S."/>
            <person name="Saif S."/>
            <person name="Birren B."/>
        </authorList>
    </citation>
    <scope>NUCLEOTIDE SEQUENCE</scope>
    <source>
        <strain evidence="8">CBS 10118</strain>
    </source>
</reference>
<feature type="compositionally biased region" description="Polar residues" evidence="6">
    <location>
        <begin position="92"/>
        <end position="107"/>
    </location>
</feature>
<feature type="compositionally biased region" description="Polar residues" evidence="6">
    <location>
        <begin position="634"/>
        <end position="646"/>
    </location>
</feature>
<evidence type="ECO:0000256" key="1">
    <source>
        <dbReference type="ARBA" id="ARBA00004123"/>
    </source>
</evidence>
<dbReference type="InterPro" id="IPR051089">
    <property type="entry name" value="prtT"/>
</dbReference>
<evidence type="ECO:0000256" key="5">
    <source>
        <dbReference type="ARBA" id="ARBA00023242"/>
    </source>
</evidence>
<evidence type="ECO:0000313" key="10">
    <source>
        <dbReference type="Proteomes" id="UP000092730"/>
    </source>
</evidence>
<dbReference type="VEuPathDB" id="FungiDB:I302_05536"/>
<dbReference type="KEGG" id="kbi:30209935"/>
<comment type="subcellular location">
    <subcellularLocation>
        <location evidence="1">Nucleus</location>
    </subcellularLocation>
</comment>
<dbReference type="GO" id="GO:0000981">
    <property type="term" value="F:DNA-binding transcription factor activity, RNA polymerase II-specific"/>
    <property type="evidence" value="ECO:0007669"/>
    <property type="project" value="InterPro"/>
</dbReference>
<dbReference type="GeneID" id="30209935"/>
<dbReference type="Gene3D" id="4.10.240.10">
    <property type="entry name" value="Zn(2)-C6 fungal-type DNA-binding domain"/>
    <property type="match status" value="1"/>
</dbReference>
<reference evidence="9" key="2">
    <citation type="submission" date="2013-07" db="EMBL/GenBank/DDBJ databases">
        <authorList>
            <consortium name="The Broad Institute Genome Sequencing Platform"/>
            <person name="Cuomo C."/>
            <person name="Litvintseva A."/>
            <person name="Chen Y."/>
            <person name="Heitman J."/>
            <person name="Sun S."/>
            <person name="Springer D."/>
            <person name="Dromer F."/>
            <person name="Young S.K."/>
            <person name="Zeng Q."/>
            <person name="Gargeya S."/>
            <person name="Fitzgerald M."/>
            <person name="Abouelleil A."/>
            <person name="Alvarado L."/>
            <person name="Berlin A.M."/>
            <person name="Chapman S.B."/>
            <person name="Dewar J."/>
            <person name="Goldberg J."/>
            <person name="Griggs A."/>
            <person name="Gujja S."/>
            <person name="Hansen M."/>
            <person name="Howarth C."/>
            <person name="Imamovic A."/>
            <person name="Larimer J."/>
            <person name="McCowan C."/>
            <person name="Murphy C."/>
            <person name="Pearson M."/>
            <person name="Priest M."/>
            <person name="Roberts A."/>
            <person name="Saif S."/>
            <person name="Shea T."/>
            <person name="Sykes S."/>
            <person name="Wortman J."/>
            <person name="Nusbaum C."/>
            <person name="Birren B."/>
        </authorList>
    </citation>
    <scope>NUCLEOTIDE SEQUENCE</scope>
    <source>
        <strain evidence="9">CBS 10118</strain>
    </source>
</reference>
<evidence type="ECO:0000313" key="9">
    <source>
        <dbReference type="EMBL" id="WVW85160.1"/>
    </source>
</evidence>
<sequence>MPSHHASSSSSNINTRRSASPPRARIFHACKSCAASKVKCHDLRTDGCARCRRRKTACSLAGLPGIEDGPPERRRSEDMHTRRDAYDHGFAPNTSISTSFPDPTTHPYQSAPATDVQEMRQRIQQLESAYNGLLTSISPTRSTSSNDVYHNPLVPTITPPVTNVHSTPHSIPSGSSVPLAASAPKEFLVQHRTLDVDGFKKSYTMEPANLIFDERCRCAVDPNGYPNIITRGHVTRSHVEGNFQLFKHRFSLIAPMIPFLLTTRSIPTHPFIVLAALAFLHDPLPLSAVGMIEESILYAMSGPACVEAIMALYILTFAPYPPGSQNHVPPTSLRMISLAYSMGVDLGMETKAEVALSEDSQAEELVGNWAADRLEEMTLWEAVKNRYCILQMETARCSVLPTLRSHRFPTHPSDHANHCISHLQLEARIVEGCREFVKAVGMTEVIVKYSWPDIIDLSMLWSKTQSHLDGIAETLDDDQWLLRCTITCLTYSLGFRLGFAFYKPPSPISISNIEQSEALTALSLIPPSSHIIEDTIPFLMSKMNRDQDDGETFHLPAFLITTITICLATSRRVAMLTKFTVPEPLFDESLLLKAENFVGRQPGLPGKVLREMWTSLSLSIPFKEGQNRNRDSAQGETGNNQSNHQSMENHGDFGHIRSPNEGPVPSLWSVEEGFNWDIFNFDFLFADNSLIPNPNLGGGT</sequence>
<dbReference type="CDD" id="cd00067">
    <property type="entry name" value="GAL4"/>
    <property type="match status" value="1"/>
</dbReference>
<dbReference type="SUPFAM" id="SSF57701">
    <property type="entry name" value="Zn2/Cys6 DNA-binding domain"/>
    <property type="match status" value="1"/>
</dbReference>
<dbReference type="PROSITE" id="PS00463">
    <property type="entry name" value="ZN2_CY6_FUNGAL_1"/>
    <property type="match status" value="1"/>
</dbReference>
<dbReference type="InterPro" id="IPR036864">
    <property type="entry name" value="Zn2-C6_fun-type_DNA-bd_sf"/>
</dbReference>
<protein>
    <recommendedName>
        <fullName evidence="7">Zn(2)-C6 fungal-type domain-containing protein</fullName>
    </recommendedName>
</protein>
<keyword evidence="5" id="KW-0539">Nucleus</keyword>
<dbReference type="GO" id="GO:0008270">
    <property type="term" value="F:zinc ion binding"/>
    <property type="evidence" value="ECO:0007669"/>
    <property type="project" value="InterPro"/>
</dbReference>
<dbReference type="AlphaFoldDB" id="A0A1B9FZ82"/>
<keyword evidence="2" id="KW-0805">Transcription regulation</keyword>
<keyword evidence="3" id="KW-0238">DNA-binding</keyword>
<organism evidence="8">
    <name type="scientific">Kwoniella bestiolae CBS 10118</name>
    <dbReference type="NCBI Taxonomy" id="1296100"/>
    <lineage>
        <taxon>Eukaryota</taxon>
        <taxon>Fungi</taxon>
        <taxon>Dikarya</taxon>
        <taxon>Basidiomycota</taxon>
        <taxon>Agaricomycotina</taxon>
        <taxon>Tremellomycetes</taxon>
        <taxon>Tremellales</taxon>
        <taxon>Cryptococcaceae</taxon>
        <taxon>Kwoniella</taxon>
    </lineage>
</organism>
<feature type="region of interest" description="Disordered" evidence="6">
    <location>
        <begin position="85"/>
        <end position="107"/>
    </location>
</feature>
<gene>
    <name evidence="8" type="ORF">I302_05536</name>
    <name evidence="9" type="ORF">I302_107198</name>
</gene>
<proteinExistence type="predicted"/>
<reference evidence="9" key="4">
    <citation type="submission" date="2024-02" db="EMBL/GenBank/DDBJ databases">
        <title>Comparative genomics of Cryptococcus and Kwoniella reveals pathogenesis evolution and contrasting modes of karyotype evolution via chromosome fusion or intercentromeric recombination.</title>
        <authorList>
            <person name="Coelho M.A."/>
            <person name="David-Palma M."/>
            <person name="Shea T."/>
            <person name="Bowers K."/>
            <person name="McGinley-Smith S."/>
            <person name="Mohammad A.W."/>
            <person name="Gnirke A."/>
            <person name="Yurkov A.M."/>
            <person name="Nowrousian M."/>
            <person name="Sun S."/>
            <person name="Cuomo C.A."/>
            <person name="Heitman J."/>
        </authorList>
    </citation>
    <scope>NUCLEOTIDE SEQUENCE</scope>
    <source>
        <strain evidence="9">CBS 10118</strain>
    </source>
</reference>
<dbReference type="PANTHER" id="PTHR31845:SF17">
    <property type="entry name" value="ZN(II)2CYS6 TRANSCRIPTION FACTOR (EUROFUNG)"/>
    <property type="match status" value="1"/>
</dbReference>
<feature type="compositionally biased region" description="Low complexity" evidence="6">
    <location>
        <begin position="1"/>
        <end position="20"/>
    </location>
</feature>
<evidence type="ECO:0000256" key="2">
    <source>
        <dbReference type="ARBA" id="ARBA00023015"/>
    </source>
</evidence>